<feature type="transmembrane region" description="Helical" evidence="5">
    <location>
        <begin position="200"/>
        <end position="219"/>
    </location>
</feature>
<feature type="transmembrane region" description="Helical" evidence="5">
    <location>
        <begin position="355"/>
        <end position="375"/>
    </location>
</feature>
<keyword evidence="8" id="KW-1185">Reference proteome</keyword>
<sequence length="439" mass="49919">MTNLQSKLQNTIDKYFPSEYHRGGTYLTAIGIISTLISIFIKLFTPISVNRFPESVMVIAFLIAIYQQRKHIKPGMTFLLIAISIIMPIVFFGINYIRDPITAVKYMDLDKLVKLFMFVPVAWWLGGKLDNWLILVAIFFLGLLIAIITNPALPDAMYILSTGGVPQFGLRNHQHEAAYFGYSFLAFVCFLSRIYSAKSIALLSFWTACILLSLLGVIITQSRGVWLGTIVALTVFWILKLYTNKSTSYKKALLTFIVVIVTSTPLLLSSNLVKERIMKGYSQLSEIILRKEEKISYTSVGTRINTWIDASEWIKKRPLIGWGLWARKDIITQSEKATEWAKKHYGHLHNSYLEIIIAYGFIGLIFLVFSYAWLAKQIISTTTVWVSTLCLLSFTATINIFESYLLMWNGVYTISIILALPYCFYLTISQNKSTSDAIP</sequence>
<protein>
    <submittedName>
        <fullName evidence="7">Lipid A core-O-antigen ligase-related enzyme</fullName>
    </submittedName>
</protein>
<evidence type="ECO:0000313" key="8">
    <source>
        <dbReference type="Proteomes" id="UP000032266"/>
    </source>
</evidence>
<feature type="transmembrane region" description="Helical" evidence="5">
    <location>
        <begin position="177"/>
        <end position="195"/>
    </location>
</feature>
<evidence type="ECO:0000256" key="4">
    <source>
        <dbReference type="ARBA" id="ARBA00023136"/>
    </source>
</evidence>
<feature type="transmembrane region" description="Helical" evidence="5">
    <location>
        <begin position="407"/>
        <end position="428"/>
    </location>
</feature>
<dbReference type="STRING" id="1445510.YC6258_03254"/>
<gene>
    <name evidence="7" type="ORF">YC6258_03254</name>
</gene>
<evidence type="ECO:0000313" key="7">
    <source>
        <dbReference type="EMBL" id="AJQ95290.1"/>
    </source>
</evidence>
<feature type="transmembrane region" description="Helical" evidence="5">
    <location>
        <begin position="132"/>
        <end position="153"/>
    </location>
</feature>
<dbReference type="AlphaFoldDB" id="A0A0C5V7B0"/>
<reference evidence="7 8" key="1">
    <citation type="submission" date="2014-01" db="EMBL/GenBank/DDBJ databases">
        <title>Full genme sequencing of cellulolytic bacterium Gynuella sunshinyii YC6258T gen. nov., sp. nov.</title>
        <authorList>
            <person name="Khan H."/>
            <person name="Chung E.J."/>
            <person name="Chung Y.R."/>
        </authorList>
    </citation>
    <scope>NUCLEOTIDE SEQUENCE [LARGE SCALE GENOMIC DNA]</scope>
    <source>
        <strain evidence="7 8">YC6258</strain>
    </source>
</reference>
<dbReference type="Pfam" id="PF04932">
    <property type="entry name" value="Wzy_C"/>
    <property type="match status" value="1"/>
</dbReference>
<dbReference type="InterPro" id="IPR007016">
    <property type="entry name" value="O-antigen_ligase-rel_domated"/>
</dbReference>
<feature type="transmembrane region" description="Helical" evidence="5">
    <location>
        <begin position="382"/>
        <end position="401"/>
    </location>
</feature>
<dbReference type="RefSeq" id="WP_082070731.1">
    <property type="nucleotide sequence ID" value="NZ_CP007142.1"/>
</dbReference>
<dbReference type="GO" id="GO:0016874">
    <property type="term" value="F:ligase activity"/>
    <property type="evidence" value="ECO:0007669"/>
    <property type="project" value="UniProtKB-KW"/>
</dbReference>
<feature type="transmembrane region" description="Helical" evidence="5">
    <location>
        <begin position="24"/>
        <end position="44"/>
    </location>
</feature>
<organism evidence="7 8">
    <name type="scientific">Gynuella sunshinyii YC6258</name>
    <dbReference type="NCBI Taxonomy" id="1445510"/>
    <lineage>
        <taxon>Bacteria</taxon>
        <taxon>Pseudomonadati</taxon>
        <taxon>Pseudomonadota</taxon>
        <taxon>Gammaproteobacteria</taxon>
        <taxon>Oceanospirillales</taxon>
        <taxon>Saccharospirillaceae</taxon>
        <taxon>Gynuella</taxon>
    </lineage>
</organism>
<proteinExistence type="predicted"/>
<evidence type="ECO:0000256" key="1">
    <source>
        <dbReference type="ARBA" id="ARBA00004141"/>
    </source>
</evidence>
<feature type="transmembrane region" description="Helical" evidence="5">
    <location>
        <begin position="254"/>
        <end position="273"/>
    </location>
</feature>
<name>A0A0C5V7B0_9GAMM</name>
<keyword evidence="3 5" id="KW-1133">Transmembrane helix</keyword>
<keyword evidence="2 5" id="KW-0812">Transmembrane</keyword>
<dbReference type="OrthoDB" id="8576060at2"/>
<feature type="domain" description="O-antigen ligase-related" evidence="6">
    <location>
        <begin position="209"/>
        <end position="368"/>
    </location>
</feature>
<feature type="transmembrane region" description="Helical" evidence="5">
    <location>
        <begin position="78"/>
        <end position="97"/>
    </location>
</feature>
<keyword evidence="4 5" id="KW-0472">Membrane</keyword>
<evidence type="ECO:0000259" key="6">
    <source>
        <dbReference type="Pfam" id="PF04932"/>
    </source>
</evidence>
<dbReference type="EMBL" id="CP007142">
    <property type="protein sequence ID" value="AJQ95290.1"/>
    <property type="molecule type" value="Genomic_DNA"/>
</dbReference>
<feature type="transmembrane region" description="Helical" evidence="5">
    <location>
        <begin position="225"/>
        <end position="242"/>
    </location>
</feature>
<dbReference type="KEGG" id="gsn:YC6258_03254"/>
<dbReference type="PANTHER" id="PTHR37422">
    <property type="entry name" value="TEICHURONIC ACID BIOSYNTHESIS PROTEIN TUAE"/>
    <property type="match status" value="1"/>
</dbReference>
<dbReference type="GO" id="GO:0016020">
    <property type="term" value="C:membrane"/>
    <property type="evidence" value="ECO:0007669"/>
    <property type="project" value="UniProtKB-SubCell"/>
</dbReference>
<dbReference type="PATRIC" id="fig|1445510.3.peg.3218"/>
<dbReference type="HOGENOM" id="CLU_048390_0_0_6"/>
<keyword evidence="7" id="KW-0436">Ligase</keyword>
<comment type="subcellular location">
    <subcellularLocation>
        <location evidence="1">Membrane</location>
        <topology evidence="1">Multi-pass membrane protein</topology>
    </subcellularLocation>
</comment>
<accession>A0A0C5V7B0</accession>
<evidence type="ECO:0000256" key="3">
    <source>
        <dbReference type="ARBA" id="ARBA00022989"/>
    </source>
</evidence>
<dbReference type="InterPro" id="IPR051533">
    <property type="entry name" value="WaaL-like"/>
</dbReference>
<dbReference type="Proteomes" id="UP000032266">
    <property type="component" value="Chromosome"/>
</dbReference>
<evidence type="ECO:0000256" key="2">
    <source>
        <dbReference type="ARBA" id="ARBA00022692"/>
    </source>
</evidence>
<dbReference type="PANTHER" id="PTHR37422:SF13">
    <property type="entry name" value="LIPOPOLYSACCHARIDE BIOSYNTHESIS PROTEIN PA4999-RELATED"/>
    <property type="match status" value="1"/>
</dbReference>
<evidence type="ECO:0000256" key="5">
    <source>
        <dbReference type="SAM" id="Phobius"/>
    </source>
</evidence>